<reference evidence="2 3" key="1">
    <citation type="submission" date="2018-06" db="EMBL/GenBank/DDBJ databases">
        <authorList>
            <consortium name="Pathogen Informatics"/>
            <person name="Doyle S."/>
        </authorList>
    </citation>
    <scope>NUCLEOTIDE SEQUENCE [LARGE SCALE GENOMIC DNA]</scope>
    <source>
        <strain evidence="2 3">NCTC13533</strain>
    </source>
</reference>
<proteinExistence type="predicted"/>
<dbReference type="EMBL" id="CP033920">
    <property type="protein sequence ID" value="AZA50556.1"/>
    <property type="molecule type" value="Genomic_DNA"/>
</dbReference>
<keyword evidence="4" id="KW-1185">Reference proteome</keyword>
<evidence type="ECO:0000313" key="2">
    <source>
        <dbReference type="EMBL" id="STD00457.1"/>
    </source>
</evidence>
<evidence type="ECO:0000313" key="1">
    <source>
        <dbReference type="EMBL" id="AZA50556.1"/>
    </source>
</evidence>
<dbReference type="AlphaFoldDB" id="A0A376E3F7"/>
<reference evidence="4" key="3">
    <citation type="submission" date="2018-11" db="EMBL/GenBank/DDBJ databases">
        <title>Proposal to divide the Flavobacteriaceae and reorganize its genera based on Amino Acid Identity values calculated from whole genome sequences.</title>
        <authorList>
            <person name="Nicholson A.C."/>
            <person name="Gulvik C.A."/>
            <person name="Whitney A.M."/>
            <person name="Humrighouse B.W."/>
            <person name="Bell M."/>
            <person name="Holmes B."/>
            <person name="Steigerwalt A.G."/>
            <person name="Villarma A."/>
            <person name="Sheth M."/>
            <person name="Batra D."/>
            <person name="Pryor J."/>
            <person name="Bernardet J.-F."/>
            <person name="Hugo C."/>
            <person name="Kampfer P."/>
            <person name="Newman J."/>
            <person name="McQuiston J.R."/>
        </authorList>
    </citation>
    <scope>NUCLEOTIDE SEQUENCE [LARGE SCALE GENOMIC DNA]</scope>
    <source>
        <strain evidence="4">G0188</strain>
    </source>
</reference>
<gene>
    <name evidence="1" type="ORF">EG346_21280</name>
    <name evidence="2" type="ORF">NCTC13533_02933</name>
</gene>
<organism evidence="2 3">
    <name type="scientific">Chryseobacterium carnipullorum</name>
    <dbReference type="NCBI Taxonomy" id="1124835"/>
    <lineage>
        <taxon>Bacteria</taxon>
        <taxon>Pseudomonadati</taxon>
        <taxon>Bacteroidota</taxon>
        <taxon>Flavobacteriia</taxon>
        <taxon>Flavobacteriales</taxon>
        <taxon>Weeksellaceae</taxon>
        <taxon>Chryseobacterium group</taxon>
        <taxon>Chryseobacterium</taxon>
    </lineage>
</organism>
<dbReference type="KEGG" id="ccau:EG346_21280"/>
<reference evidence="1" key="2">
    <citation type="submission" date="2018-11" db="EMBL/GenBank/DDBJ databases">
        <title>Proposal to divide the Flavobacteriaceae and reorganize its genera based on Amino Acid Identity values calculated from whole genome sequences.</title>
        <authorList>
            <person name="Nicholson A.C."/>
            <person name="Gulvik C.A."/>
            <person name="Whitney A.M."/>
            <person name="Humrighouse B.W."/>
            <person name="Bell M."/>
            <person name="Holmes B."/>
            <person name="Steigerwalt A."/>
            <person name="Villarma A."/>
            <person name="Sheth M."/>
            <person name="Batra D."/>
            <person name="Pryor J."/>
            <person name="Bernardet J.-F."/>
            <person name="Hugo C."/>
            <person name="Kampfer P."/>
            <person name="Newman J."/>
            <person name="Mcquiston J.R."/>
        </authorList>
    </citation>
    <scope>NUCLEOTIDE SEQUENCE [LARGE SCALE GENOMIC DNA]</scope>
    <source>
        <strain evidence="1">G0188</strain>
    </source>
</reference>
<dbReference type="EMBL" id="UFVQ01000003">
    <property type="protein sequence ID" value="STD00457.1"/>
    <property type="molecule type" value="Genomic_DNA"/>
</dbReference>
<name>A0A376E3F7_CHRCU</name>
<accession>A0A3G6NBS0</accession>
<protein>
    <submittedName>
        <fullName evidence="2">Uncharacterized protein</fullName>
    </submittedName>
</protein>
<evidence type="ECO:0000313" key="4">
    <source>
        <dbReference type="Proteomes" id="UP000273270"/>
    </source>
</evidence>
<accession>A0A376E3F7</accession>
<dbReference type="Proteomes" id="UP000255224">
    <property type="component" value="Unassembled WGS sequence"/>
</dbReference>
<dbReference type="RefSeq" id="WP_123881324.1">
    <property type="nucleotide sequence ID" value="NZ_CP033920.1"/>
</dbReference>
<dbReference type="Proteomes" id="UP000273270">
    <property type="component" value="Chromosome"/>
</dbReference>
<sequence length="102" mass="12047">MKPNSNIKTKISFYFDGESRPFANVEEFEQLKMMFFITEDSEYETKITEIDIEGVKYKVLSTQFKILKETRDDHLKYGIDLALYGDSLPYNLHLNVIVEPRK</sequence>
<evidence type="ECO:0000313" key="3">
    <source>
        <dbReference type="Proteomes" id="UP000255224"/>
    </source>
</evidence>